<sequence>MGSGSAWAKMFAGHYAPRLGSCSPLRLSAGSVSLTRWSSSANWNGPMFLGRKLFFKARQLTGSRMIYQPGRVSCDLGLSLGGCRGMVTSNSPDRLVWITKLKTGSDTAVYKDTRPLGASRHAQHILLAGSDYREPQTDVERERAAEVVQQDGKENSPIDCVVLCVDPQYQTGNICTALDGLKPRGLVVECGPHESHCLDDLQKLKTPWPLEYLWISSNIDPLPPVYENVTSLGLYYCCGVQFAPSHPFKALTELMVYENDACDTFTRIVLNNHLTDPRSLKTLRLSSSNGYDWSTMYWPCDTLRALKLCPAIETFELNAVKMLDGVDDDGQEHILATSLPQTLQHLRLRLPPNMVEEMPSWIELASDPRWLPDLKTITFRLDSDLLVGQVPEFPIPVPTVEEFLAALKQSHTSVQVDQSWNDVSPAM</sequence>
<name>A0ACD3AL01_9AGAR</name>
<protein>
    <submittedName>
        <fullName evidence="1">Uncharacterized protein</fullName>
    </submittedName>
</protein>
<gene>
    <name evidence="1" type="ORF">BDN72DRAFT_844860</name>
</gene>
<evidence type="ECO:0000313" key="1">
    <source>
        <dbReference type="EMBL" id="TFK66014.1"/>
    </source>
</evidence>
<dbReference type="EMBL" id="ML208418">
    <property type="protein sequence ID" value="TFK66014.1"/>
    <property type="molecule type" value="Genomic_DNA"/>
</dbReference>
<accession>A0ACD3AL01</accession>
<keyword evidence="2" id="KW-1185">Reference proteome</keyword>
<proteinExistence type="predicted"/>
<evidence type="ECO:0000313" key="2">
    <source>
        <dbReference type="Proteomes" id="UP000308600"/>
    </source>
</evidence>
<feature type="non-terminal residue" evidence="1">
    <location>
        <position position="1"/>
    </location>
</feature>
<reference evidence="1 2" key="1">
    <citation type="journal article" date="2019" name="Nat. Ecol. Evol.">
        <title>Megaphylogeny resolves global patterns of mushroom evolution.</title>
        <authorList>
            <person name="Varga T."/>
            <person name="Krizsan K."/>
            <person name="Foldi C."/>
            <person name="Dima B."/>
            <person name="Sanchez-Garcia M."/>
            <person name="Sanchez-Ramirez S."/>
            <person name="Szollosi G.J."/>
            <person name="Szarkandi J.G."/>
            <person name="Papp V."/>
            <person name="Albert L."/>
            <person name="Andreopoulos W."/>
            <person name="Angelini C."/>
            <person name="Antonin V."/>
            <person name="Barry K.W."/>
            <person name="Bougher N.L."/>
            <person name="Buchanan P."/>
            <person name="Buyck B."/>
            <person name="Bense V."/>
            <person name="Catcheside P."/>
            <person name="Chovatia M."/>
            <person name="Cooper J."/>
            <person name="Damon W."/>
            <person name="Desjardin D."/>
            <person name="Finy P."/>
            <person name="Geml J."/>
            <person name="Haridas S."/>
            <person name="Hughes K."/>
            <person name="Justo A."/>
            <person name="Karasinski D."/>
            <person name="Kautmanova I."/>
            <person name="Kiss B."/>
            <person name="Kocsube S."/>
            <person name="Kotiranta H."/>
            <person name="LaButti K.M."/>
            <person name="Lechner B.E."/>
            <person name="Liimatainen K."/>
            <person name="Lipzen A."/>
            <person name="Lukacs Z."/>
            <person name="Mihaltcheva S."/>
            <person name="Morgado L.N."/>
            <person name="Niskanen T."/>
            <person name="Noordeloos M.E."/>
            <person name="Ohm R.A."/>
            <person name="Ortiz-Santana B."/>
            <person name="Ovrebo C."/>
            <person name="Racz N."/>
            <person name="Riley R."/>
            <person name="Savchenko A."/>
            <person name="Shiryaev A."/>
            <person name="Soop K."/>
            <person name="Spirin V."/>
            <person name="Szebenyi C."/>
            <person name="Tomsovsky M."/>
            <person name="Tulloss R.E."/>
            <person name="Uehling J."/>
            <person name="Grigoriev I.V."/>
            <person name="Vagvolgyi C."/>
            <person name="Papp T."/>
            <person name="Martin F.M."/>
            <person name="Miettinen O."/>
            <person name="Hibbett D.S."/>
            <person name="Nagy L.G."/>
        </authorList>
    </citation>
    <scope>NUCLEOTIDE SEQUENCE [LARGE SCALE GENOMIC DNA]</scope>
    <source>
        <strain evidence="1 2">NL-1719</strain>
    </source>
</reference>
<dbReference type="Proteomes" id="UP000308600">
    <property type="component" value="Unassembled WGS sequence"/>
</dbReference>
<organism evidence="1 2">
    <name type="scientific">Pluteus cervinus</name>
    <dbReference type="NCBI Taxonomy" id="181527"/>
    <lineage>
        <taxon>Eukaryota</taxon>
        <taxon>Fungi</taxon>
        <taxon>Dikarya</taxon>
        <taxon>Basidiomycota</taxon>
        <taxon>Agaricomycotina</taxon>
        <taxon>Agaricomycetes</taxon>
        <taxon>Agaricomycetidae</taxon>
        <taxon>Agaricales</taxon>
        <taxon>Pluteineae</taxon>
        <taxon>Pluteaceae</taxon>
        <taxon>Pluteus</taxon>
    </lineage>
</organism>